<reference evidence="1" key="2">
    <citation type="journal article" date="2022" name="New Phytol.">
        <title>Evolutionary transition to the ectomycorrhizal habit in the genomes of a hyperdiverse lineage of mushroom-forming fungi.</title>
        <authorList>
            <person name="Looney B."/>
            <person name="Miyauchi S."/>
            <person name="Morin E."/>
            <person name="Drula E."/>
            <person name="Courty P.E."/>
            <person name="Kohler A."/>
            <person name="Kuo A."/>
            <person name="LaButti K."/>
            <person name="Pangilinan J."/>
            <person name="Lipzen A."/>
            <person name="Riley R."/>
            <person name="Andreopoulos W."/>
            <person name="He G."/>
            <person name="Johnson J."/>
            <person name="Nolan M."/>
            <person name="Tritt A."/>
            <person name="Barry K.W."/>
            <person name="Grigoriev I.V."/>
            <person name="Nagy L.G."/>
            <person name="Hibbett D."/>
            <person name="Henrissat B."/>
            <person name="Matheny P.B."/>
            <person name="Labbe J."/>
            <person name="Martin F.M."/>
        </authorList>
    </citation>
    <scope>NUCLEOTIDE SEQUENCE</scope>
    <source>
        <strain evidence="1">FP105234-sp</strain>
    </source>
</reference>
<evidence type="ECO:0000313" key="2">
    <source>
        <dbReference type="Proteomes" id="UP000814033"/>
    </source>
</evidence>
<sequence length="332" mass="37519">MAAVNDPPCEQQPKLLPSSPMGPPPSKYQSIDLSLPLARTTCLYPQFGAFAVFTLDPVASLDALEDPVALDAARALAPSCKKYIGYVKGVLDLPMRDRKYHKCDCHILSRGLAIPSPTRHIDENMCTPVAPATHPQGRPAVAPIPALPLPWDDLFIHYNAFFTFRIKTDHHETDLSHSPMLSMADLFAVGRHKSEDGERQDTLFEEEWLRSRQTEALHDAFVIAEHPRDQFMPVVSYDFDLAAVTEFAGARELYEETLELERPNPSSANWRPCSVLTRSGKRESTCRNHQWLVLRPVPLRPRQSLHHTFRADRQVSERKQGCSYGHSCHMYV</sequence>
<proteinExistence type="predicted"/>
<reference evidence="1" key="1">
    <citation type="submission" date="2021-02" db="EMBL/GenBank/DDBJ databases">
        <authorList>
            <consortium name="DOE Joint Genome Institute"/>
            <person name="Ahrendt S."/>
            <person name="Looney B.P."/>
            <person name="Miyauchi S."/>
            <person name="Morin E."/>
            <person name="Drula E."/>
            <person name="Courty P.E."/>
            <person name="Chicoki N."/>
            <person name="Fauchery L."/>
            <person name="Kohler A."/>
            <person name="Kuo A."/>
            <person name="Labutti K."/>
            <person name="Pangilinan J."/>
            <person name="Lipzen A."/>
            <person name="Riley R."/>
            <person name="Andreopoulos W."/>
            <person name="He G."/>
            <person name="Johnson J."/>
            <person name="Barry K.W."/>
            <person name="Grigoriev I.V."/>
            <person name="Nagy L."/>
            <person name="Hibbett D."/>
            <person name="Henrissat B."/>
            <person name="Matheny P.B."/>
            <person name="Labbe J."/>
            <person name="Martin F."/>
        </authorList>
    </citation>
    <scope>NUCLEOTIDE SEQUENCE</scope>
    <source>
        <strain evidence="1">FP105234-sp</strain>
    </source>
</reference>
<keyword evidence="2" id="KW-1185">Reference proteome</keyword>
<accession>A0ACB8R5E8</accession>
<name>A0ACB8R5E8_9AGAM</name>
<comment type="caution">
    <text evidence="1">The sequence shown here is derived from an EMBL/GenBank/DDBJ whole genome shotgun (WGS) entry which is preliminary data.</text>
</comment>
<organism evidence="1 2">
    <name type="scientific">Auriscalpium vulgare</name>
    <dbReference type="NCBI Taxonomy" id="40419"/>
    <lineage>
        <taxon>Eukaryota</taxon>
        <taxon>Fungi</taxon>
        <taxon>Dikarya</taxon>
        <taxon>Basidiomycota</taxon>
        <taxon>Agaricomycotina</taxon>
        <taxon>Agaricomycetes</taxon>
        <taxon>Russulales</taxon>
        <taxon>Auriscalpiaceae</taxon>
        <taxon>Auriscalpium</taxon>
    </lineage>
</organism>
<gene>
    <name evidence="1" type="ORF">FA95DRAFT_1036504</name>
</gene>
<dbReference type="Proteomes" id="UP000814033">
    <property type="component" value="Unassembled WGS sequence"/>
</dbReference>
<dbReference type="EMBL" id="MU276322">
    <property type="protein sequence ID" value="KAI0039310.1"/>
    <property type="molecule type" value="Genomic_DNA"/>
</dbReference>
<protein>
    <submittedName>
        <fullName evidence="1">Uncharacterized protein</fullName>
    </submittedName>
</protein>
<evidence type="ECO:0000313" key="1">
    <source>
        <dbReference type="EMBL" id="KAI0039310.1"/>
    </source>
</evidence>